<dbReference type="Proteomes" id="UP000735302">
    <property type="component" value="Unassembled WGS sequence"/>
</dbReference>
<name>A0AAV4E355_9GAST</name>
<protein>
    <submittedName>
        <fullName evidence="2">Uncharacterized protein</fullName>
    </submittedName>
</protein>
<comment type="caution">
    <text evidence="2">The sequence shown here is derived from an EMBL/GenBank/DDBJ whole genome shotgun (WGS) entry which is preliminary data.</text>
</comment>
<feature type="chain" id="PRO_5043909985" evidence="1">
    <location>
        <begin position="25"/>
        <end position="89"/>
    </location>
</feature>
<reference evidence="2 3" key="1">
    <citation type="journal article" date="2021" name="Elife">
        <title>Chloroplast acquisition without the gene transfer in kleptoplastic sea slugs, Plakobranchus ocellatus.</title>
        <authorList>
            <person name="Maeda T."/>
            <person name="Takahashi S."/>
            <person name="Yoshida T."/>
            <person name="Shimamura S."/>
            <person name="Takaki Y."/>
            <person name="Nagai Y."/>
            <person name="Toyoda A."/>
            <person name="Suzuki Y."/>
            <person name="Arimoto A."/>
            <person name="Ishii H."/>
            <person name="Satoh N."/>
            <person name="Nishiyama T."/>
            <person name="Hasebe M."/>
            <person name="Maruyama T."/>
            <person name="Minagawa J."/>
            <person name="Obokata J."/>
            <person name="Shigenobu S."/>
        </authorList>
    </citation>
    <scope>NUCLEOTIDE SEQUENCE [LARGE SCALE GENOMIC DNA]</scope>
</reference>
<keyword evidence="3" id="KW-1185">Reference proteome</keyword>
<organism evidence="2 3">
    <name type="scientific">Plakobranchus ocellatus</name>
    <dbReference type="NCBI Taxonomy" id="259542"/>
    <lineage>
        <taxon>Eukaryota</taxon>
        <taxon>Metazoa</taxon>
        <taxon>Spiralia</taxon>
        <taxon>Lophotrochozoa</taxon>
        <taxon>Mollusca</taxon>
        <taxon>Gastropoda</taxon>
        <taxon>Heterobranchia</taxon>
        <taxon>Euthyneura</taxon>
        <taxon>Panpulmonata</taxon>
        <taxon>Sacoglossa</taxon>
        <taxon>Placobranchoidea</taxon>
        <taxon>Plakobranchidae</taxon>
        <taxon>Plakobranchus</taxon>
    </lineage>
</organism>
<dbReference type="AlphaFoldDB" id="A0AAV4E355"/>
<keyword evidence="1" id="KW-0732">Signal</keyword>
<evidence type="ECO:0000313" key="3">
    <source>
        <dbReference type="Proteomes" id="UP000735302"/>
    </source>
</evidence>
<accession>A0AAV4E355</accession>
<sequence length="89" mass="10134">MGTQLTTIHSISFALLALTHGASSKHPLASTNTQNWAKAACPDSMDYKLLHQYLEPIYNRLSSVDLLRRCEIKTTQNPNESFHYIVWSR</sequence>
<gene>
    <name evidence="2" type="ORF">PoB_007713500</name>
</gene>
<proteinExistence type="predicted"/>
<evidence type="ECO:0000313" key="2">
    <source>
        <dbReference type="EMBL" id="GFO50630.1"/>
    </source>
</evidence>
<dbReference type="EMBL" id="BLXT01008617">
    <property type="protein sequence ID" value="GFO50630.1"/>
    <property type="molecule type" value="Genomic_DNA"/>
</dbReference>
<feature type="signal peptide" evidence="1">
    <location>
        <begin position="1"/>
        <end position="24"/>
    </location>
</feature>
<evidence type="ECO:0000256" key="1">
    <source>
        <dbReference type="SAM" id="SignalP"/>
    </source>
</evidence>